<proteinExistence type="predicted"/>
<organism evidence="1">
    <name type="scientific">Siphoviridae sp. ctOsn3</name>
    <dbReference type="NCBI Taxonomy" id="2823577"/>
    <lineage>
        <taxon>Viruses</taxon>
        <taxon>Duplodnaviria</taxon>
        <taxon>Heunggongvirae</taxon>
        <taxon>Uroviricota</taxon>
        <taxon>Caudoviricetes</taxon>
    </lineage>
</organism>
<evidence type="ECO:0000313" key="1">
    <source>
        <dbReference type="EMBL" id="DAD68958.1"/>
    </source>
</evidence>
<sequence length="71" mass="8314">MVFLIFVTFIKKQVVFDFLRLYKKRLPEVFGNLLNDKHCSKLSTPLKGCNLSGQKFVSCKLTAVPRKRYFL</sequence>
<dbReference type="EMBL" id="BK014712">
    <property type="protein sequence ID" value="DAD68958.1"/>
    <property type="molecule type" value="Genomic_DNA"/>
</dbReference>
<accession>A0A8S5LG68</accession>
<reference evidence="1" key="1">
    <citation type="journal article" date="2021" name="Proc. Natl. Acad. Sci. U.S.A.">
        <title>A Catalog of Tens of Thousands of Viruses from Human Metagenomes Reveals Hidden Associations with Chronic Diseases.</title>
        <authorList>
            <person name="Tisza M.J."/>
            <person name="Buck C.B."/>
        </authorList>
    </citation>
    <scope>NUCLEOTIDE SEQUENCE</scope>
    <source>
        <strain evidence="1">CtOsn3</strain>
    </source>
</reference>
<protein>
    <submittedName>
        <fullName evidence="1">Uncharacterized protein</fullName>
    </submittedName>
</protein>
<name>A0A8S5LG68_9CAUD</name>